<dbReference type="Pfam" id="PF04909">
    <property type="entry name" value="Amidohydro_2"/>
    <property type="match status" value="1"/>
</dbReference>
<dbReference type="GO" id="GO:0016831">
    <property type="term" value="F:carboxy-lyase activity"/>
    <property type="evidence" value="ECO:0007669"/>
    <property type="project" value="InterPro"/>
</dbReference>
<comment type="caution">
    <text evidence="3">The sequence shown here is derived from an EMBL/GenBank/DDBJ whole genome shotgun (WGS) entry which is preliminary data.</text>
</comment>
<gene>
    <name evidence="3" type="ORF">GKO32_24150</name>
</gene>
<dbReference type="GO" id="GO:0019748">
    <property type="term" value="P:secondary metabolic process"/>
    <property type="evidence" value="ECO:0007669"/>
    <property type="project" value="TreeGrafter"/>
</dbReference>
<dbReference type="AlphaFoldDB" id="A0A6N7Z4I9"/>
<keyword evidence="3" id="KW-0378">Hydrolase</keyword>
<dbReference type="InterPro" id="IPR032466">
    <property type="entry name" value="Metal_Hydrolase"/>
</dbReference>
<dbReference type="EMBL" id="WMBA01000042">
    <property type="protein sequence ID" value="MTD57043.1"/>
    <property type="molecule type" value="Genomic_DNA"/>
</dbReference>
<dbReference type="SUPFAM" id="SSF51556">
    <property type="entry name" value="Metallo-dependent hydrolases"/>
    <property type="match status" value="1"/>
</dbReference>
<organism evidence="3 4">
    <name type="scientific">Amycolatopsis pithecellobii</name>
    <dbReference type="NCBI Taxonomy" id="664692"/>
    <lineage>
        <taxon>Bacteria</taxon>
        <taxon>Bacillati</taxon>
        <taxon>Actinomycetota</taxon>
        <taxon>Actinomycetes</taxon>
        <taxon>Pseudonocardiales</taxon>
        <taxon>Pseudonocardiaceae</taxon>
        <taxon>Amycolatopsis</taxon>
    </lineage>
</organism>
<dbReference type="PANTHER" id="PTHR21240:SF28">
    <property type="entry name" value="ISO-OROTATE DECARBOXYLASE (EUROFUNG)"/>
    <property type="match status" value="1"/>
</dbReference>
<proteinExistence type="predicted"/>
<dbReference type="InterPro" id="IPR032465">
    <property type="entry name" value="ACMSD"/>
</dbReference>
<dbReference type="InterPro" id="IPR006680">
    <property type="entry name" value="Amidohydro-rel"/>
</dbReference>
<keyword evidence="4" id="KW-1185">Reference proteome</keyword>
<dbReference type="GO" id="GO:0005737">
    <property type="term" value="C:cytoplasm"/>
    <property type="evidence" value="ECO:0007669"/>
    <property type="project" value="TreeGrafter"/>
</dbReference>
<name>A0A6N7Z4I9_9PSEU</name>
<evidence type="ECO:0000259" key="2">
    <source>
        <dbReference type="Pfam" id="PF04909"/>
    </source>
</evidence>
<keyword evidence="1" id="KW-0456">Lyase</keyword>
<accession>A0A6N7Z4I9</accession>
<evidence type="ECO:0000256" key="1">
    <source>
        <dbReference type="ARBA" id="ARBA00023239"/>
    </source>
</evidence>
<dbReference type="Proteomes" id="UP000440096">
    <property type="component" value="Unassembled WGS sequence"/>
</dbReference>
<reference evidence="3 4" key="1">
    <citation type="submission" date="2019-11" db="EMBL/GenBank/DDBJ databases">
        <title>Draft genome of Amycolatopsis RM579.</title>
        <authorList>
            <person name="Duangmal K."/>
            <person name="Mingma R."/>
        </authorList>
    </citation>
    <scope>NUCLEOTIDE SEQUENCE [LARGE SCALE GENOMIC DNA]</scope>
    <source>
        <strain evidence="3 4">RM579</strain>
    </source>
</reference>
<dbReference type="GO" id="GO:0016787">
    <property type="term" value="F:hydrolase activity"/>
    <property type="evidence" value="ECO:0007669"/>
    <property type="project" value="UniProtKB-KW"/>
</dbReference>
<evidence type="ECO:0000313" key="4">
    <source>
        <dbReference type="Proteomes" id="UP000440096"/>
    </source>
</evidence>
<sequence>MIIDIHGHVSIPPEVLAYKAQLSASLGNPDVGPPKVSDDRLREFGQKHLNLLDNVGTDLQIISPRPFHAWHSQRPHKVVVDWTRHVNDIIARTCALFPDRYLGMGGLPQATGESLDTALAELDRCVDEYGFAGFLLNPDPSEGGAPVPPGLGDPYWYPLYEKLCERDLPVLVHSASCSAPRESYTLHFINEESIAIVSLLESPVFTDFPDLKIIMGHGGGAIPYQIARFESWRVKNKNPETFRDSMRRLWYDTCVYNAEGLDLLFKIVGTDRCMFGTELPGTGTEVDPVSGRVFDDLKPVIENQIPWLSDDDRAAVLENNARSLFKLPV</sequence>
<feature type="domain" description="Amidohydrolase-related" evidence="2">
    <location>
        <begin position="3"/>
        <end position="327"/>
    </location>
</feature>
<protein>
    <submittedName>
        <fullName evidence="3">Amidohydrolase family protein</fullName>
    </submittedName>
</protein>
<dbReference type="PANTHER" id="PTHR21240">
    <property type="entry name" value="2-AMINO-3-CARBOXYLMUCONATE-6-SEMIALDEHYDE DECARBOXYLASE"/>
    <property type="match status" value="1"/>
</dbReference>
<dbReference type="Gene3D" id="3.20.20.140">
    <property type="entry name" value="Metal-dependent hydrolases"/>
    <property type="match status" value="1"/>
</dbReference>
<evidence type="ECO:0000313" key="3">
    <source>
        <dbReference type="EMBL" id="MTD57043.1"/>
    </source>
</evidence>